<dbReference type="Proteomes" id="UP000215214">
    <property type="component" value="Chromosome TJEJU"/>
</dbReference>
<organism evidence="3 4">
    <name type="scientific">Tenacibaculum jejuense</name>
    <dbReference type="NCBI Taxonomy" id="584609"/>
    <lineage>
        <taxon>Bacteria</taxon>
        <taxon>Pseudomonadati</taxon>
        <taxon>Bacteroidota</taxon>
        <taxon>Flavobacteriia</taxon>
        <taxon>Flavobacteriales</taxon>
        <taxon>Flavobacteriaceae</taxon>
        <taxon>Tenacibaculum</taxon>
    </lineage>
</organism>
<dbReference type="AlphaFoldDB" id="A0A238UBS8"/>
<protein>
    <recommendedName>
        <fullName evidence="2">NADH:ubiquinone oxidoreductase intermediate-associated protein 30 domain-containing protein</fullName>
    </recommendedName>
</protein>
<evidence type="ECO:0000313" key="4">
    <source>
        <dbReference type="Proteomes" id="UP000215214"/>
    </source>
</evidence>
<dbReference type="InterPro" id="IPR013857">
    <property type="entry name" value="NADH-UbQ_OxRdtase-assoc_prot30"/>
</dbReference>
<evidence type="ECO:0000259" key="2">
    <source>
        <dbReference type="Pfam" id="PF08547"/>
    </source>
</evidence>
<accession>A0A238UBS8</accession>
<dbReference type="SUPFAM" id="SSF49785">
    <property type="entry name" value="Galactose-binding domain-like"/>
    <property type="match status" value="1"/>
</dbReference>
<evidence type="ECO:0000256" key="1">
    <source>
        <dbReference type="ARBA" id="ARBA00007884"/>
    </source>
</evidence>
<dbReference type="KEGG" id="tje:TJEJU_2178"/>
<keyword evidence="4" id="KW-1185">Reference proteome</keyword>
<evidence type="ECO:0000313" key="3">
    <source>
        <dbReference type="EMBL" id="SNR15870.1"/>
    </source>
</evidence>
<name>A0A238UBS8_9FLAO</name>
<proteinExistence type="inferred from homology"/>
<dbReference type="PANTHER" id="PTHR13194:SF19">
    <property type="entry name" value="NAD(P)-BINDING ROSSMANN-FOLD SUPERFAMILY PROTEIN"/>
    <property type="match status" value="1"/>
</dbReference>
<dbReference type="InterPro" id="IPR039131">
    <property type="entry name" value="NDUFAF1"/>
</dbReference>
<sequence length="176" mass="19898">MKYLAFIIMLFAFQDTITVVDFSQSSDISSWKTTSDDVMGGISTSSIALNENGKGVFSGHVSTENNGGFAMVKSTVVVALHENSKKVILRLKGDGKAYQFRVKSSPTDRHWYTQNFTTSGDWETIEIDLNSLYPIFRGNRLRRQNFNHTEIKEIAFLVANKKDEDFKLIIDSIKIN</sequence>
<reference evidence="3 4" key="1">
    <citation type="submission" date="2017-07" db="EMBL/GenBank/DDBJ databases">
        <authorList>
            <person name="Sun Z.S."/>
            <person name="Albrecht U."/>
            <person name="Echele G."/>
            <person name="Lee C.C."/>
        </authorList>
    </citation>
    <scope>NUCLEOTIDE SEQUENCE [LARGE SCALE GENOMIC DNA]</scope>
    <source>
        <strain evidence="4">type strain: KCTC 22618</strain>
    </source>
</reference>
<dbReference type="EMBL" id="LT899436">
    <property type="protein sequence ID" value="SNR15870.1"/>
    <property type="molecule type" value="Genomic_DNA"/>
</dbReference>
<dbReference type="InterPro" id="IPR008979">
    <property type="entry name" value="Galactose-bd-like_sf"/>
</dbReference>
<feature type="domain" description="NADH:ubiquinone oxidoreductase intermediate-associated protein 30" evidence="2">
    <location>
        <begin position="20"/>
        <end position="170"/>
    </location>
</feature>
<dbReference type="PANTHER" id="PTHR13194">
    <property type="entry name" value="COMPLEX I INTERMEDIATE-ASSOCIATED PROTEIN 30"/>
    <property type="match status" value="1"/>
</dbReference>
<comment type="similarity">
    <text evidence="1">Belongs to the CIA30 family.</text>
</comment>
<dbReference type="OrthoDB" id="442188at2"/>
<dbReference type="RefSeq" id="WP_095071981.1">
    <property type="nucleotide sequence ID" value="NZ_LT899436.1"/>
</dbReference>
<dbReference type="Pfam" id="PF08547">
    <property type="entry name" value="CIA30"/>
    <property type="match status" value="1"/>
</dbReference>
<gene>
    <name evidence="3" type="ORF">TJEJU_2178</name>
</gene>